<organism evidence="3 4">
    <name type="scientific">Actinomadura craniellae</name>
    <dbReference type="NCBI Taxonomy" id="2231787"/>
    <lineage>
        <taxon>Bacteria</taxon>
        <taxon>Bacillati</taxon>
        <taxon>Actinomycetota</taxon>
        <taxon>Actinomycetes</taxon>
        <taxon>Streptosporangiales</taxon>
        <taxon>Thermomonosporaceae</taxon>
        <taxon>Actinomadura</taxon>
    </lineage>
</organism>
<proteinExistence type="predicted"/>
<sequence>MAVQLWPNRRKEETPAAEETRRRRFWPPRRSAPEPEERRGPRRWPRSRTNPISGMIWGAGCAAALILGLGMLLTWSDANPGNGFVSATLDAGTWLATPFRDVFTNPDPERQMYMNWGLGAVVYYLLGRLFSTLTRF</sequence>
<name>A0A365H9D5_9ACTN</name>
<gene>
    <name evidence="3" type="ORF">DPM19_07560</name>
</gene>
<comment type="caution">
    <text evidence="3">The sequence shown here is derived from an EMBL/GenBank/DDBJ whole genome shotgun (WGS) entry which is preliminary data.</text>
</comment>
<feature type="transmembrane region" description="Helical" evidence="2">
    <location>
        <begin position="113"/>
        <end position="131"/>
    </location>
</feature>
<dbReference type="EMBL" id="QLYX01000003">
    <property type="protein sequence ID" value="RAY15639.1"/>
    <property type="molecule type" value="Genomic_DNA"/>
</dbReference>
<keyword evidence="2" id="KW-0472">Membrane</keyword>
<feature type="transmembrane region" description="Helical" evidence="2">
    <location>
        <begin position="52"/>
        <end position="75"/>
    </location>
</feature>
<dbReference type="OrthoDB" id="3481760at2"/>
<keyword evidence="2" id="KW-0812">Transmembrane</keyword>
<evidence type="ECO:0000256" key="2">
    <source>
        <dbReference type="SAM" id="Phobius"/>
    </source>
</evidence>
<keyword evidence="4" id="KW-1185">Reference proteome</keyword>
<accession>A0A365H9D5</accession>
<reference evidence="3 4" key="1">
    <citation type="submission" date="2018-06" db="EMBL/GenBank/DDBJ databases">
        <title>Actinomadura craniellae sp. nov. isolated from marine sponge Craniella sp.</title>
        <authorList>
            <person name="Li L."/>
            <person name="Xu Q.H."/>
            <person name="Lin H.W."/>
            <person name="Lu Y.H."/>
        </authorList>
    </citation>
    <scope>NUCLEOTIDE SEQUENCE [LARGE SCALE GENOMIC DNA]</scope>
    <source>
        <strain evidence="3 4">LHW63021</strain>
    </source>
</reference>
<dbReference type="Proteomes" id="UP000251891">
    <property type="component" value="Unassembled WGS sequence"/>
</dbReference>
<dbReference type="AlphaFoldDB" id="A0A365H9D5"/>
<keyword evidence="2" id="KW-1133">Transmembrane helix</keyword>
<evidence type="ECO:0000256" key="1">
    <source>
        <dbReference type="SAM" id="MobiDB-lite"/>
    </source>
</evidence>
<feature type="region of interest" description="Disordered" evidence="1">
    <location>
        <begin position="1"/>
        <end position="52"/>
    </location>
</feature>
<dbReference type="RefSeq" id="WP_111864101.1">
    <property type="nucleotide sequence ID" value="NZ_QLYX01000003.1"/>
</dbReference>
<feature type="compositionally biased region" description="Basic and acidic residues" evidence="1">
    <location>
        <begin position="9"/>
        <end position="21"/>
    </location>
</feature>
<evidence type="ECO:0000313" key="4">
    <source>
        <dbReference type="Proteomes" id="UP000251891"/>
    </source>
</evidence>
<protein>
    <submittedName>
        <fullName evidence="3">Uncharacterized protein</fullName>
    </submittedName>
</protein>
<evidence type="ECO:0000313" key="3">
    <source>
        <dbReference type="EMBL" id="RAY15639.1"/>
    </source>
</evidence>